<evidence type="ECO:0000256" key="4">
    <source>
        <dbReference type="ARBA" id="ARBA00022989"/>
    </source>
</evidence>
<dbReference type="PROSITE" id="PS50850">
    <property type="entry name" value="MFS"/>
    <property type="match status" value="1"/>
</dbReference>
<feature type="transmembrane region" description="Helical" evidence="6">
    <location>
        <begin position="225"/>
        <end position="247"/>
    </location>
</feature>
<sequence>MSTPLSARRASPAITLVAVCVACGLLPASLTGTSIALPAISTDLGVSLVSLQWIVNAYNLTFASVMLASGALADLLGRKRMFTIGLVGFLACTAAAGSVSDIVAVDVLRGAAGVAAAMVLTAASAMLAQTFEGPARMKAFGWLGSSFGLGLALGPSTSGILVDLWGWRAVFFAHALIAAAVLLTLPKLAESRNPDASGVDWLGTTTFSGSLFALTLALVEGPQLGWAAPAVLVLYAAFAVLLVAFVVVEHRQARPMFDLGLFRQPKFVAVCLMPVLLAFGFVCLLVFLPSFFIGVNGMSAQQAGLTMLLLTVPVLVFPVVAGTVSKTVPPRVLLGVSLLLVAAGAAWLTTIDRTSSVGTLLGPLLVIGTGVGISFGLLDGAAISTVDASRAGMAAGMFNTMRLTGEAVAIAGMGSLLVSLTQNGLAGGIGAYPAAGDAAAVADKAAQGGIADLATTVPAGQQAAFTEFVSGSYTSAFHTVLWLLAAVCALGAPAIAWMLRERTSTVDELAPATS</sequence>
<dbReference type="SUPFAM" id="SSF103473">
    <property type="entry name" value="MFS general substrate transporter"/>
    <property type="match status" value="1"/>
</dbReference>
<dbReference type="PROSITE" id="PS00216">
    <property type="entry name" value="SUGAR_TRANSPORT_1"/>
    <property type="match status" value="1"/>
</dbReference>
<comment type="caution">
    <text evidence="8">The sequence shown here is derived from an EMBL/GenBank/DDBJ whole genome shotgun (WGS) entry which is preliminary data.</text>
</comment>
<evidence type="ECO:0000256" key="2">
    <source>
        <dbReference type="ARBA" id="ARBA00007520"/>
    </source>
</evidence>
<dbReference type="InterPro" id="IPR011701">
    <property type="entry name" value="MFS"/>
</dbReference>
<feature type="transmembrane region" description="Helical" evidence="6">
    <location>
        <begin position="267"/>
        <end position="293"/>
    </location>
</feature>
<name>A0ABU5QYY0_9PSEU</name>
<dbReference type="PANTHER" id="PTHR42718">
    <property type="entry name" value="MAJOR FACILITATOR SUPERFAMILY MULTIDRUG TRANSPORTER MFSC"/>
    <property type="match status" value="1"/>
</dbReference>
<feature type="transmembrane region" description="Helical" evidence="6">
    <location>
        <begin position="198"/>
        <end position="219"/>
    </location>
</feature>
<dbReference type="InterPro" id="IPR020846">
    <property type="entry name" value="MFS_dom"/>
</dbReference>
<dbReference type="PANTHER" id="PTHR42718:SF49">
    <property type="entry name" value="EXPORT PROTEIN"/>
    <property type="match status" value="1"/>
</dbReference>
<dbReference type="InterPro" id="IPR001958">
    <property type="entry name" value="Tet-R_TetA/multi-R_MdtG-like"/>
</dbReference>
<comment type="similarity">
    <text evidence="2">Belongs to the major facilitator superfamily. TCR/Tet family.</text>
</comment>
<gene>
    <name evidence="8" type="ORF">VA596_06105</name>
</gene>
<dbReference type="EMBL" id="JAYFSI010000001">
    <property type="protein sequence ID" value="MEA5359103.1"/>
    <property type="molecule type" value="Genomic_DNA"/>
</dbReference>
<feature type="transmembrane region" description="Helical" evidence="6">
    <location>
        <begin position="54"/>
        <end position="75"/>
    </location>
</feature>
<keyword evidence="9" id="KW-1185">Reference proteome</keyword>
<evidence type="ECO:0000256" key="1">
    <source>
        <dbReference type="ARBA" id="ARBA00004651"/>
    </source>
</evidence>
<feature type="transmembrane region" description="Helical" evidence="6">
    <location>
        <begin position="110"/>
        <end position="128"/>
    </location>
</feature>
<feature type="transmembrane region" description="Helical" evidence="6">
    <location>
        <begin position="480"/>
        <end position="499"/>
    </location>
</feature>
<protein>
    <submittedName>
        <fullName evidence="8">MFS transporter</fullName>
    </submittedName>
</protein>
<accession>A0ABU5QYY0</accession>
<evidence type="ECO:0000256" key="6">
    <source>
        <dbReference type="SAM" id="Phobius"/>
    </source>
</evidence>
<dbReference type="RefSeq" id="WP_323324330.1">
    <property type="nucleotide sequence ID" value="NZ_JAYFSI010000001.1"/>
</dbReference>
<evidence type="ECO:0000313" key="9">
    <source>
        <dbReference type="Proteomes" id="UP001304298"/>
    </source>
</evidence>
<keyword evidence="3 6" id="KW-0812">Transmembrane</keyword>
<evidence type="ECO:0000313" key="8">
    <source>
        <dbReference type="EMBL" id="MEA5359103.1"/>
    </source>
</evidence>
<evidence type="ECO:0000256" key="3">
    <source>
        <dbReference type="ARBA" id="ARBA00022692"/>
    </source>
</evidence>
<evidence type="ECO:0000259" key="7">
    <source>
        <dbReference type="PROSITE" id="PS50850"/>
    </source>
</evidence>
<dbReference type="Gene3D" id="1.20.1720.10">
    <property type="entry name" value="Multidrug resistance protein D"/>
    <property type="match status" value="1"/>
</dbReference>
<feature type="transmembrane region" description="Helical" evidence="6">
    <location>
        <begin position="360"/>
        <end position="382"/>
    </location>
</feature>
<feature type="transmembrane region" description="Helical" evidence="6">
    <location>
        <begin position="82"/>
        <end position="104"/>
    </location>
</feature>
<feature type="transmembrane region" description="Helical" evidence="6">
    <location>
        <begin position="332"/>
        <end position="348"/>
    </location>
</feature>
<keyword evidence="4 6" id="KW-1133">Transmembrane helix</keyword>
<evidence type="ECO:0000256" key="5">
    <source>
        <dbReference type="ARBA" id="ARBA00023136"/>
    </source>
</evidence>
<dbReference type="CDD" id="cd17321">
    <property type="entry name" value="MFS_MMR_MDR_like"/>
    <property type="match status" value="1"/>
</dbReference>
<dbReference type="InterPro" id="IPR036259">
    <property type="entry name" value="MFS_trans_sf"/>
</dbReference>
<keyword evidence="5 6" id="KW-0472">Membrane</keyword>
<organism evidence="8 9">
    <name type="scientific">Amycolatopsis heterodermiae</name>
    <dbReference type="NCBI Taxonomy" id="3110235"/>
    <lineage>
        <taxon>Bacteria</taxon>
        <taxon>Bacillati</taxon>
        <taxon>Actinomycetota</taxon>
        <taxon>Actinomycetes</taxon>
        <taxon>Pseudonocardiales</taxon>
        <taxon>Pseudonocardiaceae</taxon>
        <taxon>Amycolatopsis</taxon>
    </lineage>
</organism>
<feature type="transmembrane region" description="Helical" evidence="6">
    <location>
        <begin position="140"/>
        <end position="161"/>
    </location>
</feature>
<proteinExistence type="inferred from homology"/>
<dbReference type="Proteomes" id="UP001304298">
    <property type="component" value="Unassembled WGS sequence"/>
</dbReference>
<feature type="transmembrane region" description="Helical" evidence="6">
    <location>
        <begin position="305"/>
        <end position="325"/>
    </location>
</feature>
<feature type="transmembrane region" description="Helical" evidence="6">
    <location>
        <begin position="167"/>
        <end position="186"/>
    </location>
</feature>
<reference evidence="8 9" key="1">
    <citation type="submission" date="2023-12" db="EMBL/GenBank/DDBJ databases">
        <title>Amycolatopsis sp. V23-08.</title>
        <authorList>
            <person name="Somphong A."/>
        </authorList>
    </citation>
    <scope>NUCLEOTIDE SEQUENCE [LARGE SCALE GENOMIC DNA]</scope>
    <source>
        <strain evidence="8 9">V23-08</strain>
    </source>
</reference>
<dbReference type="PRINTS" id="PR01035">
    <property type="entry name" value="TCRTETA"/>
</dbReference>
<dbReference type="Gene3D" id="1.20.1250.20">
    <property type="entry name" value="MFS general substrate transporter like domains"/>
    <property type="match status" value="1"/>
</dbReference>
<dbReference type="Pfam" id="PF07690">
    <property type="entry name" value="MFS_1"/>
    <property type="match status" value="1"/>
</dbReference>
<comment type="subcellular location">
    <subcellularLocation>
        <location evidence="1">Cell membrane</location>
        <topology evidence="1">Multi-pass membrane protein</topology>
    </subcellularLocation>
</comment>
<feature type="transmembrane region" description="Helical" evidence="6">
    <location>
        <begin position="403"/>
        <end position="420"/>
    </location>
</feature>
<dbReference type="InterPro" id="IPR005829">
    <property type="entry name" value="Sugar_transporter_CS"/>
</dbReference>
<feature type="domain" description="Major facilitator superfamily (MFS) profile" evidence="7">
    <location>
        <begin position="15"/>
        <end position="503"/>
    </location>
</feature>